<evidence type="ECO:0000313" key="3">
    <source>
        <dbReference type="EMBL" id="MDA7425815.1"/>
    </source>
</evidence>
<dbReference type="RefSeq" id="WP_271433168.1">
    <property type="nucleotide sequence ID" value="NZ_JAQIOY010000004.1"/>
</dbReference>
<dbReference type="Gene3D" id="3.40.50.2000">
    <property type="entry name" value="Glycogen Phosphorylase B"/>
    <property type="match status" value="1"/>
</dbReference>
<keyword evidence="1 3" id="KW-0808">Transferase</keyword>
<feature type="domain" description="3-deoxy-D-manno-octulosonic-acid transferase N-terminal" evidence="2">
    <location>
        <begin position="49"/>
        <end position="187"/>
    </location>
</feature>
<gene>
    <name evidence="3" type="ORF">PFY00_13865</name>
</gene>
<sequence length="406" mass="43070">MSRRALSLSAYLTFARGAQAPAEHPPLLPDRGSGPVVMAYGETPSQGHALAALCSRLLYQRPEIQVILFGSAAAHAADTAMTGADLPPERASACEEFAAALRPDIVLWVGQKSLRPALLHSLREQGAQLVALDAENAPWSSPAPRWLPDPAPATLALFHKIHATTPQAGRDLRRLGVAPNHLRISGPLLDTGVPLGCDEDSREELAGLLGGRPVWLAARLRAAEVNDILRAHRRAVRMAHRLLLIIVPHDEAEAPAIARAVEAEQMRCANWDAGETLDDNTMVLMAEGPEELGMWYRLAPLAFLGGSLVAGHGGHDPMEAAALGTAILYGPNVGGHLAGYTRLVEAGAARIVRDADSLASALTNLTAPDQAAAMAHAGWDVATASAALVDQVVNEICEELDRKERV</sequence>
<dbReference type="EMBL" id="JAQIOY010000004">
    <property type="protein sequence ID" value="MDA7425815.1"/>
    <property type="molecule type" value="Genomic_DNA"/>
</dbReference>
<dbReference type="Proteomes" id="UP001210720">
    <property type="component" value="Unassembled WGS sequence"/>
</dbReference>
<dbReference type="GO" id="GO:0016740">
    <property type="term" value="F:transferase activity"/>
    <property type="evidence" value="ECO:0007669"/>
    <property type="project" value="UniProtKB-KW"/>
</dbReference>
<evidence type="ECO:0000256" key="1">
    <source>
        <dbReference type="RuleBase" id="RU365103"/>
    </source>
</evidence>
<keyword evidence="4" id="KW-1185">Reference proteome</keyword>
<name>A0ABT4XV16_9RHOB</name>
<organism evidence="3 4">
    <name type="scientific">Thalassococcus lentus</name>
    <dbReference type="NCBI Taxonomy" id="1210524"/>
    <lineage>
        <taxon>Bacteria</taxon>
        <taxon>Pseudomonadati</taxon>
        <taxon>Pseudomonadota</taxon>
        <taxon>Alphaproteobacteria</taxon>
        <taxon>Rhodobacterales</taxon>
        <taxon>Roseobacteraceae</taxon>
        <taxon>Thalassococcus</taxon>
    </lineage>
</organism>
<evidence type="ECO:0000313" key="4">
    <source>
        <dbReference type="Proteomes" id="UP001210720"/>
    </source>
</evidence>
<comment type="catalytic activity">
    <reaction evidence="1">
        <text>lipid IVA (E. coli) + CMP-3-deoxy-beta-D-manno-octulosonate = alpha-Kdo-(2-&gt;6)-lipid IVA (E. coli) + CMP + H(+)</text>
        <dbReference type="Rhea" id="RHEA:28066"/>
        <dbReference type="ChEBI" id="CHEBI:15378"/>
        <dbReference type="ChEBI" id="CHEBI:58603"/>
        <dbReference type="ChEBI" id="CHEBI:60364"/>
        <dbReference type="ChEBI" id="CHEBI:60377"/>
        <dbReference type="ChEBI" id="CHEBI:85987"/>
        <dbReference type="EC" id="2.4.99.12"/>
    </reaction>
</comment>
<dbReference type="Pfam" id="PF04413">
    <property type="entry name" value="Glycos_transf_N"/>
    <property type="match status" value="1"/>
</dbReference>
<keyword evidence="1" id="KW-0472">Membrane</keyword>
<dbReference type="PANTHER" id="PTHR42755">
    <property type="entry name" value="3-DEOXY-MANNO-OCTULOSONATE CYTIDYLYLTRANSFERASE"/>
    <property type="match status" value="1"/>
</dbReference>
<comment type="subcellular location">
    <subcellularLocation>
        <location evidence="1">Cell membrane</location>
    </subcellularLocation>
</comment>
<comment type="caution">
    <text evidence="3">The sequence shown here is derived from an EMBL/GenBank/DDBJ whole genome shotgun (WGS) entry which is preliminary data.</text>
</comment>
<dbReference type="SUPFAM" id="SSF53756">
    <property type="entry name" value="UDP-Glycosyltransferase/glycogen phosphorylase"/>
    <property type="match status" value="1"/>
</dbReference>
<dbReference type="InterPro" id="IPR039901">
    <property type="entry name" value="Kdotransferase"/>
</dbReference>
<evidence type="ECO:0000259" key="2">
    <source>
        <dbReference type="Pfam" id="PF04413"/>
    </source>
</evidence>
<protein>
    <recommendedName>
        <fullName evidence="1">3-deoxy-D-manno-octulosonic acid transferase</fullName>
        <shortName evidence="1">Kdo transferase</shortName>
        <ecNumber evidence="1">2.4.99.12</ecNumber>
    </recommendedName>
    <alternativeName>
        <fullName evidence="1">Lipid IV(A) 3-deoxy-D-manno-octulosonic acid transferase</fullName>
    </alternativeName>
</protein>
<accession>A0ABT4XV16</accession>
<comment type="function">
    <text evidence="1">Involved in lipopolysaccharide (LPS) biosynthesis. Catalyzes the transfer of 3-deoxy-D-manno-octulosonate (Kdo) residue(s) from CMP-Kdo to lipid IV(A), the tetraacyldisaccharide-1,4'-bisphosphate precursor of lipid A.</text>
</comment>
<comment type="pathway">
    <text evidence="1">Bacterial outer membrane biogenesis; LPS core biosynthesis.</text>
</comment>
<comment type="similarity">
    <text evidence="1">Belongs to the glycosyltransferase group 1 family.</text>
</comment>
<dbReference type="EC" id="2.4.99.12" evidence="1"/>
<reference evidence="3 4" key="1">
    <citation type="submission" date="2023-01" db="EMBL/GenBank/DDBJ databases">
        <title>Thalassococcus onchidii sp. nov., isolated from a marine invertebrate from the South China Sea.</title>
        <authorList>
            <person name="Xu S."/>
            <person name="Liu Z."/>
            <person name="Xu Y."/>
        </authorList>
    </citation>
    <scope>NUCLEOTIDE SEQUENCE [LARGE SCALE GENOMIC DNA]</scope>
    <source>
        <strain evidence="3 4">KCTC 32084</strain>
    </source>
</reference>
<dbReference type="InterPro" id="IPR007507">
    <property type="entry name" value="Glycos_transf_N"/>
</dbReference>
<keyword evidence="1" id="KW-1003">Cell membrane</keyword>
<dbReference type="PANTHER" id="PTHR42755:SF1">
    <property type="entry name" value="3-DEOXY-D-MANNO-OCTULOSONIC ACID TRANSFERASE, MITOCHONDRIAL-RELATED"/>
    <property type="match status" value="1"/>
</dbReference>
<keyword evidence="1" id="KW-0448">Lipopolysaccharide biosynthesis</keyword>
<proteinExistence type="inferred from homology"/>